<dbReference type="GO" id="GO:0005829">
    <property type="term" value="C:cytosol"/>
    <property type="evidence" value="ECO:0007669"/>
    <property type="project" value="TreeGrafter"/>
</dbReference>
<evidence type="ECO:0000313" key="5">
    <source>
        <dbReference type="Proteomes" id="UP000320421"/>
    </source>
</evidence>
<evidence type="ECO:0000256" key="1">
    <source>
        <dbReference type="ARBA" id="ARBA00005564"/>
    </source>
</evidence>
<protein>
    <submittedName>
        <fullName evidence="4">6-phosphogluconolactonase</fullName>
        <ecNumber evidence="4">3.1.1.31</ecNumber>
    </submittedName>
</protein>
<dbReference type="PANTHER" id="PTHR30344">
    <property type="entry name" value="6-PHOSPHOGLUCONOLACTONASE-RELATED"/>
    <property type="match status" value="1"/>
</dbReference>
<accession>A0A517PUM5</accession>
<keyword evidence="5" id="KW-1185">Reference proteome</keyword>
<keyword evidence="4" id="KW-0378">Hydrolase</keyword>
<feature type="signal peptide" evidence="3">
    <location>
        <begin position="1"/>
        <end position="26"/>
    </location>
</feature>
<sequence length="381" mass="41107" precursor="true">MSYEHVFYLFPLVVGMVLSSTTQATAADEPLVFISAFAPGDEGAIHAYKFNPETGELTQVARTADVEHPFFLAVSPDNRYLYSIHAPGKFSGKDNEFVSAFELEGRTGKLKLLNRQSSLGTASCYLDIDDTGKAVVVANYTTGSVASLPVKADGSLGEAATFVQHEGSSVNPKRQKEPHAHCSVISPDQKFVFAADLGLDKIMAYKLDPQTAKLTPAQQPFVRTIPGAGPRHLTFHPNGKQMYVINELKNSITEFDYDPATGFLTEGQTIDTLPDDFTDVSHCADLKFTPDGRFLYGTNRGHDSLAAFSVDPEGKLSLIEIIPSLGKGPQNLAITADGKYLLCANMPGNNVVVFAIDQQTGKLTAVGEPISIPSPSCIMIR</sequence>
<dbReference type="EC" id="3.1.1.31" evidence="4"/>
<dbReference type="Proteomes" id="UP000320421">
    <property type="component" value="Chromosome"/>
</dbReference>
<dbReference type="InterPro" id="IPR019405">
    <property type="entry name" value="Lactonase_7-beta_prop"/>
</dbReference>
<evidence type="ECO:0000256" key="3">
    <source>
        <dbReference type="SAM" id="SignalP"/>
    </source>
</evidence>
<dbReference type="Gene3D" id="2.130.10.10">
    <property type="entry name" value="YVTN repeat-like/Quinoprotein amine dehydrogenase"/>
    <property type="match status" value="1"/>
</dbReference>
<dbReference type="GO" id="GO:0017057">
    <property type="term" value="F:6-phosphogluconolactonase activity"/>
    <property type="evidence" value="ECO:0007669"/>
    <property type="project" value="UniProtKB-EC"/>
</dbReference>
<dbReference type="InterPro" id="IPR015943">
    <property type="entry name" value="WD40/YVTN_repeat-like_dom_sf"/>
</dbReference>
<dbReference type="AlphaFoldDB" id="A0A517PUM5"/>
<dbReference type="SUPFAM" id="SSF51004">
    <property type="entry name" value="C-terminal (heme d1) domain of cytochrome cd1-nitrite reductase"/>
    <property type="match status" value="1"/>
</dbReference>
<proteinExistence type="inferred from homology"/>
<dbReference type="GO" id="GO:0006006">
    <property type="term" value="P:glucose metabolic process"/>
    <property type="evidence" value="ECO:0007669"/>
    <property type="project" value="UniProtKB-KW"/>
</dbReference>
<dbReference type="FunFam" id="2.130.10.10:FF:000306">
    <property type="entry name" value="3-carboxymuconate cyclase"/>
    <property type="match status" value="1"/>
</dbReference>
<keyword evidence="2" id="KW-0313">Glucose metabolism</keyword>
<dbReference type="EMBL" id="CP036266">
    <property type="protein sequence ID" value="QDT23072.1"/>
    <property type="molecule type" value="Genomic_DNA"/>
</dbReference>
<keyword evidence="2" id="KW-0119">Carbohydrate metabolism</keyword>
<dbReference type="RefSeq" id="WP_145189930.1">
    <property type="nucleotide sequence ID" value="NZ_CP036266.1"/>
</dbReference>
<dbReference type="Pfam" id="PF10282">
    <property type="entry name" value="Lactonase"/>
    <property type="match status" value="1"/>
</dbReference>
<reference evidence="4 5" key="1">
    <citation type="submission" date="2019-02" db="EMBL/GenBank/DDBJ databases">
        <title>Deep-cultivation of Planctomycetes and their phenomic and genomic characterization uncovers novel biology.</title>
        <authorList>
            <person name="Wiegand S."/>
            <person name="Jogler M."/>
            <person name="Boedeker C."/>
            <person name="Pinto D."/>
            <person name="Vollmers J."/>
            <person name="Rivas-Marin E."/>
            <person name="Kohn T."/>
            <person name="Peeters S.H."/>
            <person name="Heuer A."/>
            <person name="Rast P."/>
            <person name="Oberbeckmann S."/>
            <person name="Bunk B."/>
            <person name="Jeske O."/>
            <person name="Meyerdierks A."/>
            <person name="Storesund J.E."/>
            <person name="Kallscheuer N."/>
            <person name="Luecker S."/>
            <person name="Lage O.M."/>
            <person name="Pohl T."/>
            <person name="Merkel B.J."/>
            <person name="Hornburger P."/>
            <person name="Mueller R.-W."/>
            <person name="Bruemmer F."/>
            <person name="Labrenz M."/>
            <person name="Spormann A.M."/>
            <person name="Op den Camp H."/>
            <person name="Overmann J."/>
            <person name="Amann R."/>
            <person name="Jetten M.S.M."/>
            <person name="Mascher T."/>
            <person name="Medema M.H."/>
            <person name="Devos D.P."/>
            <person name="Kaster A.-K."/>
            <person name="Ovreas L."/>
            <person name="Rohde M."/>
            <person name="Galperin M.Y."/>
            <person name="Jogler C."/>
        </authorList>
    </citation>
    <scope>NUCLEOTIDE SEQUENCE [LARGE SCALE GENOMIC DNA]</scope>
    <source>
        <strain evidence="4 5">HG66A1</strain>
    </source>
</reference>
<dbReference type="InterPro" id="IPR011048">
    <property type="entry name" value="Haem_d1_sf"/>
</dbReference>
<dbReference type="OrthoDB" id="9790815at2"/>
<comment type="similarity">
    <text evidence="1">Belongs to the cycloisomerase 2 family.</text>
</comment>
<dbReference type="PANTHER" id="PTHR30344:SF1">
    <property type="entry name" value="6-PHOSPHOGLUCONOLACTONASE"/>
    <property type="match status" value="1"/>
</dbReference>
<evidence type="ECO:0000313" key="4">
    <source>
        <dbReference type="EMBL" id="QDT23072.1"/>
    </source>
</evidence>
<gene>
    <name evidence="4" type="primary">pgl_4</name>
    <name evidence="4" type="ORF">HG66A1_48850</name>
</gene>
<evidence type="ECO:0000256" key="2">
    <source>
        <dbReference type="ARBA" id="ARBA00022526"/>
    </source>
</evidence>
<feature type="chain" id="PRO_5021824541" evidence="3">
    <location>
        <begin position="27"/>
        <end position="381"/>
    </location>
</feature>
<keyword evidence="3" id="KW-0732">Signal</keyword>
<organism evidence="4 5">
    <name type="scientific">Gimesia chilikensis</name>
    <dbReference type="NCBI Taxonomy" id="2605989"/>
    <lineage>
        <taxon>Bacteria</taxon>
        <taxon>Pseudomonadati</taxon>
        <taxon>Planctomycetota</taxon>
        <taxon>Planctomycetia</taxon>
        <taxon>Planctomycetales</taxon>
        <taxon>Planctomycetaceae</taxon>
        <taxon>Gimesia</taxon>
    </lineage>
</organism>
<name>A0A517PUM5_9PLAN</name>
<dbReference type="InterPro" id="IPR050282">
    <property type="entry name" value="Cycloisomerase_2"/>
</dbReference>